<name>A0A078KY31_9GAMM</name>
<dbReference type="Proteomes" id="UP000044071">
    <property type="component" value="Unassembled WGS sequence"/>
</dbReference>
<dbReference type="RefSeq" id="WP_043873132.1">
    <property type="nucleotide sequence ID" value="NZ_CCVW01000001.1"/>
</dbReference>
<organism evidence="1 2">
    <name type="scientific">Legionella massiliensis</name>
    <dbReference type="NCBI Taxonomy" id="1034943"/>
    <lineage>
        <taxon>Bacteria</taxon>
        <taxon>Pseudomonadati</taxon>
        <taxon>Pseudomonadota</taxon>
        <taxon>Gammaproteobacteria</taxon>
        <taxon>Legionellales</taxon>
        <taxon>Legionellaceae</taxon>
        <taxon>Legionella</taxon>
    </lineage>
</organism>
<sequence>MPKKVAFVDIDGCLVENGKLNQALVEQLKAYDEVILFTQRSKFLQVGQVSRPYILAEQVPAKEEIINTPDAVQALSTILGKPIKVSTSVDRFFGNPTEYYESRLKDFEERLKEEASSKGDQVDIASFNLEVRTEVEKIRAALGQDERKSPGDFYPQGKVEQCQELINHLPQLMGTSDFVIDYYDDSQRNLKEVIDTDFPNKPTCMIVSGSYSCPLTKFKEKYGNEADPRDPEIKKQLENDPIAKLNQYIVDRERERQTSKSEYKSKWAEIFTPINSATTKISAAKKAIKILQGDDGEVMTEDEMQALKQGRLKEIIGDEIKTIKDSQEEQQDRSCLWFRN</sequence>
<gene>
    <name evidence="1" type="ORF">BN59_00922</name>
</gene>
<keyword evidence="2" id="KW-1185">Reference proteome</keyword>
<evidence type="ECO:0008006" key="3">
    <source>
        <dbReference type="Google" id="ProtNLM"/>
    </source>
</evidence>
<dbReference type="STRING" id="1034943.BN59_00922"/>
<accession>A0A078KY31</accession>
<dbReference type="EMBL" id="CCSB01000001">
    <property type="protein sequence ID" value="CDZ76648.1"/>
    <property type="molecule type" value="Genomic_DNA"/>
</dbReference>
<evidence type="ECO:0000313" key="1">
    <source>
        <dbReference type="EMBL" id="CDZ76648.1"/>
    </source>
</evidence>
<evidence type="ECO:0000313" key="2">
    <source>
        <dbReference type="Proteomes" id="UP000044071"/>
    </source>
</evidence>
<reference evidence="1 2" key="1">
    <citation type="submission" date="2014-06" db="EMBL/GenBank/DDBJ databases">
        <authorList>
            <person name="Urmite Genomes Urmite Genomes"/>
        </authorList>
    </citation>
    <scope>NUCLEOTIDE SEQUENCE [LARGE SCALE GENOMIC DNA]</scope>
</reference>
<protein>
    <recommendedName>
        <fullName evidence="3">Dot/Icm T4SS effector</fullName>
    </recommendedName>
</protein>
<dbReference type="AlphaFoldDB" id="A0A078KY31"/>
<dbReference type="OrthoDB" id="5652012at2"/>
<proteinExistence type="predicted"/>